<dbReference type="PANTHER" id="PTHR30572:SF18">
    <property type="entry name" value="ABC-TYPE MACROLIDE FAMILY EXPORT SYSTEM PERMEASE COMPONENT 2"/>
    <property type="match status" value="1"/>
</dbReference>
<dbReference type="Pfam" id="PF02687">
    <property type="entry name" value="FtsX"/>
    <property type="match status" value="2"/>
</dbReference>
<evidence type="ECO:0000256" key="6">
    <source>
        <dbReference type="SAM" id="Phobius"/>
    </source>
</evidence>
<accession>F4L6V6</accession>
<protein>
    <recommendedName>
        <fullName evidence="11">FtsX-like permease family protein</fullName>
    </recommendedName>
</protein>
<organism evidence="9 10">
    <name type="scientific">Haliscomenobacter hydrossis (strain ATCC 27775 / DSM 1100 / LMG 10767 / O)</name>
    <dbReference type="NCBI Taxonomy" id="760192"/>
    <lineage>
        <taxon>Bacteria</taxon>
        <taxon>Pseudomonadati</taxon>
        <taxon>Bacteroidota</taxon>
        <taxon>Saprospiria</taxon>
        <taxon>Saprospirales</taxon>
        <taxon>Haliscomenobacteraceae</taxon>
        <taxon>Haliscomenobacter</taxon>
    </lineage>
</organism>
<feature type="transmembrane region" description="Helical" evidence="6">
    <location>
        <begin position="21"/>
        <end position="41"/>
    </location>
</feature>
<reference key="2">
    <citation type="submission" date="2011-04" db="EMBL/GenBank/DDBJ databases">
        <title>Complete sequence of chromosome of Haliscomenobacter hydrossis DSM 1100.</title>
        <authorList>
            <consortium name="US DOE Joint Genome Institute (JGI-PGF)"/>
            <person name="Lucas S."/>
            <person name="Han J."/>
            <person name="Lapidus A."/>
            <person name="Bruce D."/>
            <person name="Goodwin L."/>
            <person name="Pitluck S."/>
            <person name="Peters L."/>
            <person name="Kyrpides N."/>
            <person name="Mavromatis K."/>
            <person name="Ivanova N."/>
            <person name="Ovchinnikova G."/>
            <person name="Pagani I."/>
            <person name="Daligault H."/>
            <person name="Detter J.C."/>
            <person name="Han C."/>
            <person name="Land M."/>
            <person name="Hauser L."/>
            <person name="Markowitz V."/>
            <person name="Cheng J.-F."/>
            <person name="Hugenholtz P."/>
            <person name="Woyke T."/>
            <person name="Wu D."/>
            <person name="Verbarg S."/>
            <person name="Frueling A."/>
            <person name="Brambilla E."/>
            <person name="Klenk H.-P."/>
            <person name="Eisen J.A."/>
        </authorList>
    </citation>
    <scope>NUCLEOTIDE SEQUENCE</scope>
    <source>
        <strain>DSM 1100</strain>
    </source>
</reference>
<gene>
    <name evidence="9" type="ordered locus">Halhy_4063</name>
</gene>
<evidence type="ECO:0000256" key="1">
    <source>
        <dbReference type="ARBA" id="ARBA00004651"/>
    </source>
</evidence>
<keyword evidence="4 6" id="KW-1133">Transmembrane helix</keyword>
<dbReference type="KEGG" id="hhy:Halhy_4063"/>
<dbReference type="InterPro" id="IPR003838">
    <property type="entry name" value="ABC3_permease_C"/>
</dbReference>
<evidence type="ECO:0000313" key="10">
    <source>
        <dbReference type="Proteomes" id="UP000008461"/>
    </source>
</evidence>
<feature type="domain" description="MacB-like periplasmic core" evidence="8">
    <location>
        <begin position="454"/>
        <end position="617"/>
    </location>
</feature>
<keyword evidence="5 6" id="KW-0472">Membrane</keyword>
<dbReference type="eggNOG" id="COG0577">
    <property type="taxonomic scope" value="Bacteria"/>
</dbReference>
<dbReference type="InterPro" id="IPR025857">
    <property type="entry name" value="MacB_PCD"/>
</dbReference>
<dbReference type="STRING" id="760192.Halhy_4063"/>
<dbReference type="GO" id="GO:0022857">
    <property type="term" value="F:transmembrane transporter activity"/>
    <property type="evidence" value="ECO:0007669"/>
    <property type="project" value="TreeGrafter"/>
</dbReference>
<dbReference type="HOGENOM" id="CLU_008713_1_0_10"/>
<dbReference type="Proteomes" id="UP000008461">
    <property type="component" value="Chromosome"/>
</dbReference>
<dbReference type="PROSITE" id="PS51257">
    <property type="entry name" value="PROKAR_LIPOPROTEIN"/>
    <property type="match status" value="1"/>
</dbReference>
<feature type="transmembrane region" description="Helical" evidence="6">
    <location>
        <begin position="442"/>
        <end position="465"/>
    </location>
</feature>
<feature type="domain" description="MacB-like periplasmic core" evidence="8">
    <location>
        <begin position="20"/>
        <end position="257"/>
    </location>
</feature>
<dbReference type="AlphaFoldDB" id="F4L6V6"/>
<evidence type="ECO:0000256" key="4">
    <source>
        <dbReference type="ARBA" id="ARBA00022989"/>
    </source>
</evidence>
<feature type="transmembrane region" description="Helical" evidence="6">
    <location>
        <begin position="748"/>
        <end position="767"/>
    </location>
</feature>
<evidence type="ECO:0000259" key="8">
    <source>
        <dbReference type="Pfam" id="PF12704"/>
    </source>
</evidence>
<evidence type="ECO:0000259" key="7">
    <source>
        <dbReference type="Pfam" id="PF02687"/>
    </source>
</evidence>
<dbReference type="InterPro" id="IPR050250">
    <property type="entry name" value="Macrolide_Exporter_MacB"/>
</dbReference>
<evidence type="ECO:0000313" key="9">
    <source>
        <dbReference type="EMBL" id="AEE51911.1"/>
    </source>
</evidence>
<evidence type="ECO:0008006" key="11">
    <source>
        <dbReference type="Google" id="ProtNLM"/>
    </source>
</evidence>
<dbReference type="RefSeq" id="WP_013766449.1">
    <property type="nucleotide sequence ID" value="NC_015510.1"/>
</dbReference>
<reference evidence="9 10" key="1">
    <citation type="journal article" date="2011" name="Stand. Genomic Sci.">
        <title>Complete genome sequence of Haliscomenobacter hydrossis type strain (O).</title>
        <authorList>
            <consortium name="US DOE Joint Genome Institute (JGI-PGF)"/>
            <person name="Daligault H."/>
            <person name="Lapidus A."/>
            <person name="Zeytun A."/>
            <person name="Nolan M."/>
            <person name="Lucas S."/>
            <person name="Del Rio T.G."/>
            <person name="Tice H."/>
            <person name="Cheng J.F."/>
            <person name="Tapia R."/>
            <person name="Han C."/>
            <person name="Goodwin L."/>
            <person name="Pitluck S."/>
            <person name="Liolios K."/>
            <person name="Pagani I."/>
            <person name="Ivanova N."/>
            <person name="Huntemann M."/>
            <person name="Mavromatis K."/>
            <person name="Mikhailova N."/>
            <person name="Pati A."/>
            <person name="Chen A."/>
            <person name="Palaniappan K."/>
            <person name="Land M."/>
            <person name="Hauser L."/>
            <person name="Brambilla E.M."/>
            <person name="Rohde M."/>
            <person name="Verbarg S."/>
            <person name="Goker M."/>
            <person name="Bristow J."/>
            <person name="Eisen J.A."/>
            <person name="Markowitz V."/>
            <person name="Hugenholtz P."/>
            <person name="Kyrpides N.C."/>
            <person name="Klenk H.P."/>
            <person name="Woyke T."/>
        </authorList>
    </citation>
    <scope>NUCLEOTIDE SEQUENCE [LARGE SCALE GENOMIC DNA]</scope>
    <source>
        <strain evidence="10">ATCC 27775 / DSM 1100 / LMG 10767 / O</strain>
    </source>
</reference>
<dbReference type="GO" id="GO:0005886">
    <property type="term" value="C:plasma membrane"/>
    <property type="evidence" value="ECO:0007669"/>
    <property type="project" value="UniProtKB-SubCell"/>
</dbReference>
<sequence>MLKNHFKIAFRNLLRYKLHSTINVMGLAIGISACLVIFLLVHHQRSFDTFHPDKERIYRVYSVYSGLFDATNSGIAFPVPNAIRKECTGVDAVGHFMTLSNLKISLGAQKEQGKIFEEQNRVIAAEPDYFRVFDSYHWLAGTPQTALSEPFKVVLTESRARFYFGNIEPRAALGQEISYNDSLLVTVSGIVSDLPKQTDLNFTDFISFSTIPQSWLKNDVGGLEGMKEWGSTTSSSQVFIKLSKDAEAERLSKQLAQLVKKYQVDKDPKLKLVYPLQALADLRYSTIGIFNDSAAPANRKTLNALALVAGLLLLIACINFINLATAQSIQRSKEVGVRKVLGGTRGVLIGQFLGETLLITLVAMLFSIALAKGALLFFTEFLPEGLTFNLFSPTVLAFMGAVLLLVSVLAGLYPAFVLSGFRPAVALKAKLSSKGTGSGVEWLRKGLIVFQFTFSLALIAGTLIIGRQIKFMQNAEMGFNADAVVHFRPPFQYEPEKRTLLGDQVRQLIGVKGVSIHADAPASQGINTRIFNFKGKKETEDHEFLVKGADTAYLRMYDITLLAGRNLLPTDSTREYLINETALKQLGFKHPQEALGKSLIEDKTAYPIVGVVKDFHSRSLHEPIRPLVLAMSPLGQRRELSLKLATQGKGTDSFKETMERVEQSWESVYPGEKFEYTFVDEDIAKFYENEQRTSKIMGAATGIAIFISCIGLFGLVSFMIGRRTKEIGVRKILGASISNIVALLSKDLLVLVGISILLGSPIAWYFAQQWLKDFAFHIAIEWWMFALAGGMAIAFALLTLSYQAIRAAVVNPVDSLRSE</sequence>
<keyword evidence="2" id="KW-1003">Cell membrane</keyword>
<feature type="transmembrane region" description="Helical" evidence="6">
    <location>
        <begin position="395"/>
        <end position="421"/>
    </location>
</feature>
<dbReference type="Pfam" id="PF12704">
    <property type="entry name" value="MacB_PCD"/>
    <property type="match status" value="2"/>
</dbReference>
<dbReference type="EMBL" id="CP002691">
    <property type="protein sequence ID" value="AEE51911.1"/>
    <property type="molecule type" value="Genomic_DNA"/>
</dbReference>
<feature type="domain" description="ABC3 transporter permease C-terminal" evidence="7">
    <location>
        <begin position="307"/>
        <end position="419"/>
    </location>
</feature>
<feature type="transmembrane region" description="Helical" evidence="6">
    <location>
        <begin position="696"/>
        <end position="721"/>
    </location>
</feature>
<evidence type="ECO:0000256" key="3">
    <source>
        <dbReference type="ARBA" id="ARBA00022692"/>
    </source>
</evidence>
<name>F4L6V6_HALH1</name>
<evidence type="ECO:0000256" key="2">
    <source>
        <dbReference type="ARBA" id="ARBA00022475"/>
    </source>
</evidence>
<keyword evidence="10" id="KW-1185">Reference proteome</keyword>
<comment type="subcellular location">
    <subcellularLocation>
        <location evidence="1">Cell membrane</location>
        <topology evidence="1">Multi-pass membrane protein</topology>
    </subcellularLocation>
</comment>
<feature type="transmembrane region" description="Helical" evidence="6">
    <location>
        <begin position="347"/>
        <end position="375"/>
    </location>
</feature>
<proteinExistence type="predicted"/>
<dbReference type="PANTHER" id="PTHR30572">
    <property type="entry name" value="MEMBRANE COMPONENT OF TRANSPORTER-RELATED"/>
    <property type="match status" value="1"/>
</dbReference>
<evidence type="ECO:0000256" key="5">
    <source>
        <dbReference type="ARBA" id="ARBA00023136"/>
    </source>
</evidence>
<feature type="domain" description="ABC3 transporter permease C-terminal" evidence="7">
    <location>
        <begin position="700"/>
        <end position="809"/>
    </location>
</feature>
<keyword evidence="3 6" id="KW-0812">Transmembrane</keyword>
<feature type="transmembrane region" description="Helical" evidence="6">
    <location>
        <begin position="782"/>
        <end position="802"/>
    </location>
</feature>
<feature type="transmembrane region" description="Helical" evidence="6">
    <location>
        <begin position="304"/>
        <end position="326"/>
    </location>
</feature>
<dbReference type="OrthoDB" id="5933722at2"/>